<dbReference type="Proteomes" id="UP001454036">
    <property type="component" value="Unassembled WGS sequence"/>
</dbReference>
<organism evidence="8 9">
    <name type="scientific">Lithospermum erythrorhizon</name>
    <name type="common">Purple gromwell</name>
    <name type="synonym">Lithospermum officinale var. erythrorhizon</name>
    <dbReference type="NCBI Taxonomy" id="34254"/>
    <lineage>
        <taxon>Eukaryota</taxon>
        <taxon>Viridiplantae</taxon>
        <taxon>Streptophyta</taxon>
        <taxon>Embryophyta</taxon>
        <taxon>Tracheophyta</taxon>
        <taxon>Spermatophyta</taxon>
        <taxon>Magnoliopsida</taxon>
        <taxon>eudicotyledons</taxon>
        <taxon>Gunneridae</taxon>
        <taxon>Pentapetalae</taxon>
        <taxon>asterids</taxon>
        <taxon>lamiids</taxon>
        <taxon>Boraginales</taxon>
        <taxon>Boraginaceae</taxon>
        <taxon>Boraginoideae</taxon>
        <taxon>Lithospermeae</taxon>
        <taxon>Lithospermum</taxon>
    </lineage>
</organism>
<accession>A0AAV3R2J7</accession>
<name>A0AAV3R2J7_LITER</name>
<evidence type="ECO:0000256" key="6">
    <source>
        <dbReference type="ARBA" id="ARBA00048336"/>
    </source>
</evidence>
<reference evidence="8 9" key="1">
    <citation type="submission" date="2024-01" db="EMBL/GenBank/DDBJ databases">
        <title>The complete chloroplast genome sequence of Lithospermum erythrorhizon: insights into the phylogenetic relationship among Boraginaceae species and the maternal lineages of purple gromwells.</title>
        <authorList>
            <person name="Okada T."/>
            <person name="Watanabe K."/>
        </authorList>
    </citation>
    <scope>NUCLEOTIDE SEQUENCE [LARGE SCALE GENOMIC DNA]</scope>
</reference>
<protein>
    <recommendedName>
        <fullName evidence="2">protein-serine/threonine phosphatase</fullName>
        <ecNumber evidence="2">3.1.3.16</ecNumber>
    </recommendedName>
</protein>
<dbReference type="EMBL" id="BAABME010006856">
    <property type="protein sequence ID" value="GAA0169461.1"/>
    <property type="molecule type" value="Genomic_DNA"/>
</dbReference>
<dbReference type="InterPro" id="IPR004274">
    <property type="entry name" value="FCP1_dom"/>
</dbReference>
<sequence length="202" mass="23219">MTSNSNVEEESLNSSDEEFAALLEVELDDEVSECPPHPGLSRGVCIKCGQNIDDLLRTYNNQVDHLSDFLEEAHQRFKMYICATAERDYALQMVNLLDPRFQPFSIQGDCTRLQREEIPILSLSSQRPSESDSEENEEIMFQVWSKETDNLILIKKYHFFKLSFNQFGIDSESLSERRCDESDSMGISSRCSLVQSPWIEKG</sequence>
<evidence type="ECO:0000259" key="7">
    <source>
        <dbReference type="SMART" id="SM00577"/>
    </source>
</evidence>
<dbReference type="PANTHER" id="PTHR23081:SF36">
    <property type="entry name" value="RNA POLYMERASE II SUBUNIT A C-TERMINAL DOMAIN PHOSPHATASE"/>
    <property type="match status" value="1"/>
</dbReference>
<keyword evidence="4" id="KW-0539">Nucleus</keyword>
<evidence type="ECO:0000256" key="1">
    <source>
        <dbReference type="ARBA" id="ARBA00004123"/>
    </source>
</evidence>
<evidence type="ECO:0000256" key="4">
    <source>
        <dbReference type="ARBA" id="ARBA00023242"/>
    </source>
</evidence>
<proteinExistence type="predicted"/>
<comment type="subcellular location">
    <subcellularLocation>
        <location evidence="1">Nucleus</location>
    </subcellularLocation>
</comment>
<dbReference type="GO" id="GO:0005634">
    <property type="term" value="C:nucleus"/>
    <property type="evidence" value="ECO:0007669"/>
    <property type="project" value="UniProtKB-SubCell"/>
</dbReference>
<dbReference type="Gene3D" id="3.40.50.1000">
    <property type="entry name" value="HAD superfamily/HAD-like"/>
    <property type="match status" value="1"/>
</dbReference>
<dbReference type="AlphaFoldDB" id="A0AAV3R2J7"/>
<dbReference type="InterPro" id="IPR039189">
    <property type="entry name" value="Fcp1"/>
</dbReference>
<dbReference type="EC" id="3.1.3.16" evidence="2"/>
<dbReference type="InterPro" id="IPR023214">
    <property type="entry name" value="HAD_sf"/>
</dbReference>
<evidence type="ECO:0000256" key="2">
    <source>
        <dbReference type="ARBA" id="ARBA00013081"/>
    </source>
</evidence>
<feature type="domain" description="FCP1 homology" evidence="7">
    <location>
        <begin position="52"/>
        <end position="164"/>
    </location>
</feature>
<keyword evidence="3" id="KW-0378">Hydrolase</keyword>
<dbReference type="Pfam" id="PF03031">
    <property type="entry name" value="NIF"/>
    <property type="match status" value="1"/>
</dbReference>
<gene>
    <name evidence="8" type="ORF">LIER_23946</name>
</gene>
<comment type="caution">
    <text evidence="8">The sequence shown here is derived from an EMBL/GenBank/DDBJ whole genome shotgun (WGS) entry which is preliminary data.</text>
</comment>
<dbReference type="SMART" id="SM00577">
    <property type="entry name" value="CPDc"/>
    <property type="match status" value="1"/>
</dbReference>
<evidence type="ECO:0000313" key="8">
    <source>
        <dbReference type="EMBL" id="GAA0169461.1"/>
    </source>
</evidence>
<keyword evidence="9" id="KW-1185">Reference proteome</keyword>
<evidence type="ECO:0000256" key="5">
    <source>
        <dbReference type="ARBA" id="ARBA00047761"/>
    </source>
</evidence>
<evidence type="ECO:0000313" key="9">
    <source>
        <dbReference type="Proteomes" id="UP001454036"/>
    </source>
</evidence>
<dbReference type="PANTHER" id="PTHR23081">
    <property type="entry name" value="RNA POLYMERASE II CTD PHOSPHATASE"/>
    <property type="match status" value="1"/>
</dbReference>
<comment type="catalytic activity">
    <reaction evidence="5">
        <text>O-phospho-L-seryl-[protein] + H2O = L-seryl-[protein] + phosphate</text>
        <dbReference type="Rhea" id="RHEA:20629"/>
        <dbReference type="Rhea" id="RHEA-COMP:9863"/>
        <dbReference type="Rhea" id="RHEA-COMP:11604"/>
        <dbReference type="ChEBI" id="CHEBI:15377"/>
        <dbReference type="ChEBI" id="CHEBI:29999"/>
        <dbReference type="ChEBI" id="CHEBI:43474"/>
        <dbReference type="ChEBI" id="CHEBI:83421"/>
        <dbReference type="EC" id="3.1.3.16"/>
    </reaction>
</comment>
<dbReference type="GO" id="GO:0008420">
    <property type="term" value="F:RNA polymerase II CTD heptapeptide repeat phosphatase activity"/>
    <property type="evidence" value="ECO:0007669"/>
    <property type="project" value="InterPro"/>
</dbReference>
<evidence type="ECO:0000256" key="3">
    <source>
        <dbReference type="ARBA" id="ARBA00022801"/>
    </source>
</evidence>
<comment type="catalytic activity">
    <reaction evidence="6">
        <text>O-phospho-L-threonyl-[protein] + H2O = L-threonyl-[protein] + phosphate</text>
        <dbReference type="Rhea" id="RHEA:47004"/>
        <dbReference type="Rhea" id="RHEA-COMP:11060"/>
        <dbReference type="Rhea" id="RHEA-COMP:11605"/>
        <dbReference type="ChEBI" id="CHEBI:15377"/>
        <dbReference type="ChEBI" id="CHEBI:30013"/>
        <dbReference type="ChEBI" id="CHEBI:43474"/>
        <dbReference type="ChEBI" id="CHEBI:61977"/>
        <dbReference type="EC" id="3.1.3.16"/>
    </reaction>
</comment>